<protein>
    <submittedName>
        <fullName evidence="1">Uncharacterized protein</fullName>
    </submittedName>
</protein>
<proteinExistence type="predicted"/>
<dbReference type="AlphaFoldDB" id="A0A077PNG7"/>
<evidence type="ECO:0000313" key="1">
    <source>
        <dbReference type="EMBL" id="CDH22608.1"/>
    </source>
</evidence>
<dbReference type="Proteomes" id="UP000028493">
    <property type="component" value="Unassembled WGS sequence"/>
</dbReference>
<accession>A0A077PNG7</accession>
<name>A0A077PNG7_XENBV</name>
<dbReference type="EMBL" id="CBSZ010000029">
    <property type="protein sequence ID" value="CDH22608.1"/>
    <property type="molecule type" value="Genomic_DNA"/>
</dbReference>
<evidence type="ECO:0000313" key="2">
    <source>
        <dbReference type="Proteomes" id="UP000028493"/>
    </source>
</evidence>
<dbReference type="HOGENOM" id="CLU_214005_0_0_6"/>
<comment type="caution">
    <text evidence="1">The sequence shown here is derived from an EMBL/GenBank/DDBJ whole genome shotgun (WGS) entry which is preliminary data.</text>
</comment>
<gene>
    <name evidence="1" type="ORF">XBKB1_1240045</name>
</gene>
<organism evidence="1 2">
    <name type="scientific">Xenorhabdus bovienii str. kraussei Becker Underwood</name>
    <dbReference type="NCBI Taxonomy" id="1398204"/>
    <lineage>
        <taxon>Bacteria</taxon>
        <taxon>Pseudomonadati</taxon>
        <taxon>Pseudomonadota</taxon>
        <taxon>Gammaproteobacteria</taxon>
        <taxon>Enterobacterales</taxon>
        <taxon>Morganellaceae</taxon>
        <taxon>Xenorhabdus</taxon>
    </lineage>
</organism>
<reference evidence="1" key="1">
    <citation type="submission" date="2013-07" db="EMBL/GenBank/DDBJ databases">
        <title>Sub-species coevolution in mutualistic symbiosis.</title>
        <authorList>
            <person name="Murfin K."/>
            <person name="Klassen J."/>
            <person name="Lee M."/>
            <person name="Forst S."/>
            <person name="Stock P."/>
            <person name="Goodrich-Blair H."/>
        </authorList>
    </citation>
    <scope>NUCLEOTIDE SEQUENCE [LARGE SCALE GENOMIC DNA]</scope>
    <source>
        <strain evidence="1">Kraussei Becker Underwood</strain>
    </source>
</reference>
<sequence length="53" mass="6027">MGKEYDYPEIEGVGDRVIINLLAQIRPFHIISFGNQNIQLSGKNLSVIDAIYY</sequence>